<dbReference type="Proteomes" id="UP001630127">
    <property type="component" value="Unassembled WGS sequence"/>
</dbReference>
<keyword evidence="3" id="KW-1185">Reference proteome</keyword>
<organism evidence="2 3">
    <name type="scientific">Cinchona calisaya</name>
    <dbReference type="NCBI Taxonomy" id="153742"/>
    <lineage>
        <taxon>Eukaryota</taxon>
        <taxon>Viridiplantae</taxon>
        <taxon>Streptophyta</taxon>
        <taxon>Embryophyta</taxon>
        <taxon>Tracheophyta</taxon>
        <taxon>Spermatophyta</taxon>
        <taxon>Magnoliopsida</taxon>
        <taxon>eudicotyledons</taxon>
        <taxon>Gunneridae</taxon>
        <taxon>Pentapetalae</taxon>
        <taxon>asterids</taxon>
        <taxon>lamiids</taxon>
        <taxon>Gentianales</taxon>
        <taxon>Rubiaceae</taxon>
        <taxon>Cinchonoideae</taxon>
        <taxon>Cinchoneae</taxon>
        <taxon>Cinchona</taxon>
    </lineage>
</organism>
<dbReference type="EMBL" id="JBJUIK010000014">
    <property type="protein sequence ID" value="KAL3504056.1"/>
    <property type="molecule type" value="Genomic_DNA"/>
</dbReference>
<dbReference type="AlphaFoldDB" id="A0ABD2YBI8"/>
<accession>A0ABD2YBI8</accession>
<feature type="region of interest" description="Disordered" evidence="1">
    <location>
        <begin position="157"/>
        <end position="179"/>
    </location>
</feature>
<comment type="caution">
    <text evidence="2">The sequence shown here is derived from an EMBL/GenBank/DDBJ whole genome shotgun (WGS) entry which is preliminary data.</text>
</comment>
<dbReference type="PANTHER" id="PTHR36323:SF1">
    <property type="entry name" value="MYOTUBULARIN-LIKE PROTEIN"/>
    <property type="match status" value="1"/>
</dbReference>
<sequence length="241" mass="26674">MGNESYNHHLHQQNFYTKKPFLPLLCRVSIKDVKLKEYKDRSSASFSADDPSSPKVSCMGHVKKTNRLIGFSTTPYRLTAATSSSCTNTNITTAASASSAMAITSKTNTNSGHFKYTKLKRLFSSKNFTTATTASTSTYSAYGGGSRSCREIIMRRNGSRRSSKINNDDDDAGDHSCHNYSNNHVEVNISELDPPLPVIKKLQQSSEVNLWKRRSGGLALKTLQIEQIHVPKNNYLPATTV</sequence>
<name>A0ABD2YBI8_9GENT</name>
<evidence type="ECO:0000256" key="1">
    <source>
        <dbReference type="SAM" id="MobiDB-lite"/>
    </source>
</evidence>
<evidence type="ECO:0000313" key="3">
    <source>
        <dbReference type="Proteomes" id="UP001630127"/>
    </source>
</evidence>
<dbReference type="PANTHER" id="PTHR36323">
    <property type="entry name" value="MYOTUBULARIN-LIKE PROTEIN"/>
    <property type="match status" value="1"/>
</dbReference>
<protein>
    <submittedName>
        <fullName evidence="2">Uncharacterized protein</fullName>
    </submittedName>
</protein>
<reference evidence="2 3" key="1">
    <citation type="submission" date="2024-11" db="EMBL/GenBank/DDBJ databases">
        <title>A near-complete genome assembly of Cinchona calisaya.</title>
        <authorList>
            <person name="Lian D.C."/>
            <person name="Zhao X.W."/>
            <person name="Wei L."/>
        </authorList>
    </citation>
    <scope>NUCLEOTIDE SEQUENCE [LARGE SCALE GENOMIC DNA]</scope>
    <source>
        <tissue evidence="2">Nenye</tissue>
    </source>
</reference>
<proteinExistence type="predicted"/>
<gene>
    <name evidence="2" type="ORF">ACH5RR_033897</name>
</gene>
<evidence type="ECO:0000313" key="2">
    <source>
        <dbReference type="EMBL" id="KAL3504056.1"/>
    </source>
</evidence>